<organism evidence="2 3">
    <name type="scientific">Aureimonas glaciei</name>
    <dbReference type="NCBI Taxonomy" id="1776957"/>
    <lineage>
        <taxon>Bacteria</taxon>
        <taxon>Pseudomonadati</taxon>
        <taxon>Pseudomonadota</taxon>
        <taxon>Alphaproteobacteria</taxon>
        <taxon>Hyphomicrobiales</taxon>
        <taxon>Aurantimonadaceae</taxon>
        <taxon>Aureimonas</taxon>
    </lineage>
</organism>
<reference evidence="2" key="2">
    <citation type="submission" date="2020-09" db="EMBL/GenBank/DDBJ databases">
        <authorList>
            <person name="Sun Q."/>
            <person name="Zhou Y."/>
        </authorList>
    </citation>
    <scope>NUCLEOTIDE SEQUENCE</scope>
    <source>
        <strain evidence="2">CGMCC 1.15493</strain>
    </source>
</reference>
<name>A0A916XVL2_9HYPH</name>
<comment type="caution">
    <text evidence="2">The sequence shown here is derived from an EMBL/GenBank/DDBJ whole genome shotgun (WGS) entry which is preliminary data.</text>
</comment>
<dbReference type="Proteomes" id="UP000613160">
    <property type="component" value="Unassembled WGS sequence"/>
</dbReference>
<evidence type="ECO:0000313" key="3">
    <source>
        <dbReference type="Proteomes" id="UP000613160"/>
    </source>
</evidence>
<evidence type="ECO:0000256" key="1">
    <source>
        <dbReference type="SAM" id="MobiDB-lite"/>
    </source>
</evidence>
<protein>
    <submittedName>
        <fullName evidence="2">Uncharacterized protein</fullName>
    </submittedName>
</protein>
<dbReference type="EMBL" id="BMJJ01000003">
    <property type="protein sequence ID" value="GGD16207.1"/>
    <property type="molecule type" value="Genomic_DNA"/>
</dbReference>
<evidence type="ECO:0000313" key="2">
    <source>
        <dbReference type="EMBL" id="GGD16207.1"/>
    </source>
</evidence>
<accession>A0A916XVL2</accession>
<proteinExistence type="predicted"/>
<gene>
    <name evidence="2" type="ORF">GCM10011335_18710</name>
</gene>
<feature type="region of interest" description="Disordered" evidence="1">
    <location>
        <begin position="1"/>
        <end position="86"/>
    </location>
</feature>
<sequence>MLARAETGSTDKSPLRTERRRTPSIDDMPPARRPDAVWKEPSTTEVRELRLARPQETAQGEILRERRQGRGLESQGKANHRGLLGEHELAKPTKMLAALRDHLGIGAEVDEKIEPTLNDMAPEAVLEALTTQGESALGPS</sequence>
<keyword evidence="3" id="KW-1185">Reference proteome</keyword>
<feature type="compositionally biased region" description="Basic and acidic residues" evidence="1">
    <location>
        <begin position="13"/>
        <end position="38"/>
    </location>
</feature>
<reference evidence="2" key="1">
    <citation type="journal article" date="2014" name="Int. J. Syst. Evol. Microbiol.">
        <title>Complete genome sequence of Corynebacterium casei LMG S-19264T (=DSM 44701T), isolated from a smear-ripened cheese.</title>
        <authorList>
            <consortium name="US DOE Joint Genome Institute (JGI-PGF)"/>
            <person name="Walter F."/>
            <person name="Albersmeier A."/>
            <person name="Kalinowski J."/>
            <person name="Ruckert C."/>
        </authorList>
    </citation>
    <scope>NUCLEOTIDE SEQUENCE</scope>
    <source>
        <strain evidence="2">CGMCC 1.15493</strain>
    </source>
</reference>
<dbReference type="AlphaFoldDB" id="A0A916XVL2"/>